<keyword evidence="1" id="KW-0472">Membrane</keyword>
<name>A0A3E5GLS1_9BACE</name>
<reference evidence="2 5" key="1">
    <citation type="submission" date="2015-09" db="EMBL/GenBank/DDBJ databases">
        <authorList>
            <consortium name="Pathogen Informatics"/>
        </authorList>
    </citation>
    <scope>NUCLEOTIDE SEQUENCE [LARGE SCALE GENOMIC DNA]</scope>
    <source>
        <strain evidence="2 5">2789STDY5834846</strain>
    </source>
</reference>
<evidence type="ECO:0000313" key="3">
    <source>
        <dbReference type="EMBL" id="MCS2793447.1"/>
    </source>
</evidence>
<dbReference type="Proteomes" id="UP001060104">
    <property type="component" value="Chromosome"/>
</dbReference>
<gene>
    <name evidence="2" type="ORF">ERS852461_00798</name>
    <name evidence="3" type="ORF">NXW97_15765</name>
    <name evidence="4" type="ORF">NXY30_19170</name>
</gene>
<sequence length="88" mass="9885">MEPKIMRQKEMKTVFGKRNYVILSIGSILVIIGYILMSGKGSTLAAYNPDIFSDLRIRVAPVICLIGYLLNGFGIIYHPKQDHSKLSQ</sequence>
<dbReference type="EMBL" id="CZAE01000002">
    <property type="protein sequence ID" value="CUO65149.1"/>
    <property type="molecule type" value="Genomic_DNA"/>
</dbReference>
<proteinExistence type="predicted"/>
<keyword evidence="1" id="KW-1133">Transmembrane helix</keyword>
<evidence type="ECO:0000256" key="1">
    <source>
        <dbReference type="SAM" id="Phobius"/>
    </source>
</evidence>
<dbReference type="InterPro" id="IPR021448">
    <property type="entry name" value="DUF3098"/>
</dbReference>
<feature type="transmembrane region" description="Helical" evidence="1">
    <location>
        <begin position="20"/>
        <end position="37"/>
    </location>
</feature>
<organism evidence="2 5">
    <name type="scientific">Bacteroides faecis</name>
    <dbReference type="NCBI Taxonomy" id="674529"/>
    <lineage>
        <taxon>Bacteria</taxon>
        <taxon>Pseudomonadati</taxon>
        <taxon>Bacteroidota</taxon>
        <taxon>Bacteroidia</taxon>
        <taxon>Bacteroidales</taxon>
        <taxon>Bacteroidaceae</taxon>
        <taxon>Bacteroides</taxon>
    </lineage>
</organism>
<evidence type="ECO:0000313" key="2">
    <source>
        <dbReference type="EMBL" id="CUO65149.1"/>
    </source>
</evidence>
<protein>
    <submittedName>
        <fullName evidence="3">DUF3098 domain-containing protein</fullName>
    </submittedName>
    <submittedName>
        <fullName evidence="2">Protein of uncharacterized function (DUF3098)</fullName>
    </submittedName>
</protein>
<evidence type="ECO:0000313" key="6">
    <source>
        <dbReference type="Proteomes" id="UP001060104"/>
    </source>
</evidence>
<dbReference type="Proteomes" id="UP000095606">
    <property type="component" value="Unassembled WGS sequence"/>
</dbReference>
<dbReference type="RefSeq" id="WP_010537962.1">
    <property type="nucleotide sequence ID" value="NZ_CABMFH010000002.1"/>
</dbReference>
<dbReference type="Pfam" id="PF11297">
    <property type="entry name" value="DUF3098"/>
    <property type="match status" value="1"/>
</dbReference>
<evidence type="ECO:0000313" key="4">
    <source>
        <dbReference type="EMBL" id="UVQ73152.1"/>
    </source>
</evidence>
<accession>A0A3E5GLS1</accession>
<accession>A0A174GWD2</accession>
<evidence type="ECO:0000313" key="5">
    <source>
        <dbReference type="Proteomes" id="UP000095606"/>
    </source>
</evidence>
<dbReference type="EMBL" id="CP103141">
    <property type="protein sequence ID" value="UVQ73152.1"/>
    <property type="molecule type" value="Genomic_DNA"/>
</dbReference>
<reference evidence="3" key="2">
    <citation type="submission" date="2022-08" db="EMBL/GenBank/DDBJ databases">
        <title>Genome Sequencing of Bacteroides fragilis Group Isolates with Nanopore Technology.</title>
        <authorList>
            <person name="Tisza M.J."/>
            <person name="Smith D."/>
            <person name="Dekker J.P."/>
        </authorList>
    </citation>
    <scope>NUCLEOTIDE SEQUENCE</scope>
    <source>
        <strain evidence="3">BFG-351</strain>
        <strain evidence="4">BFG-527</strain>
    </source>
</reference>
<dbReference type="EMBL" id="JANUTS010000001">
    <property type="protein sequence ID" value="MCS2793447.1"/>
    <property type="molecule type" value="Genomic_DNA"/>
</dbReference>
<dbReference type="AlphaFoldDB" id="A0A3E5GLS1"/>
<feature type="transmembrane region" description="Helical" evidence="1">
    <location>
        <begin position="57"/>
        <end position="77"/>
    </location>
</feature>
<keyword evidence="6" id="KW-1185">Reference proteome</keyword>
<keyword evidence="1" id="KW-0812">Transmembrane</keyword>
<dbReference type="Proteomes" id="UP001204548">
    <property type="component" value="Unassembled WGS sequence"/>
</dbReference>
<dbReference type="GeneID" id="69590250"/>